<dbReference type="PANTHER" id="PTHR34477">
    <property type="entry name" value="UPF0213 PROTEIN YHBQ"/>
    <property type="match status" value="1"/>
</dbReference>
<proteinExistence type="inferred from homology"/>
<dbReference type="OrthoDB" id="9797095at2"/>
<evidence type="ECO:0000259" key="2">
    <source>
        <dbReference type="PROSITE" id="PS50164"/>
    </source>
</evidence>
<comment type="similarity">
    <text evidence="1">Belongs to the UPF0213 family.</text>
</comment>
<dbReference type="Proteomes" id="UP000245362">
    <property type="component" value="Unassembled WGS sequence"/>
</dbReference>
<dbReference type="Pfam" id="PF01541">
    <property type="entry name" value="GIY-YIG"/>
    <property type="match status" value="1"/>
</dbReference>
<dbReference type="SUPFAM" id="SSF82771">
    <property type="entry name" value="GIY-YIG endonuclease"/>
    <property type="match status" value="1"/>
</dbReference>
<gene>
    <name evidence="3" type="ORF">DI392_16595</name>
</gene>
<evidence type="ECO:0000313" key="3">
    <source>
        <dbReference type="EMBL" id="PWI32290.1"/>
    </source>
</evidence>
<reference evidence="3 4" key="1">
    <citation type="submission" date="2018-05" db="EMBL/GenBank/DDBJ databases">
        <title>Vibrio limimaris sp. nov., isolated from marine sediment.</title>
        <authorList>
            <person name="Li C.-M."/>
        </authorList>
    </citation>
    <scope>NUCLEOTIDE SEQUENCE [LARGE SCALE GENOMIC DNA]</scope>
    <source>
        <strain evidence="3 4">E4404</strain>
    </source>
</reference>
<evidence type="ECO:0000313" key="4">
    <source>
        <dbReference type="Proteomes" id="UP000245362"/>
    </source>
</evidence>
<dbReference type="InterPro" id="IPR035901">
    <property type="entry name" value="GIY-YIG_endonuc_sf"/>
</dbReference>
<organism evidence="3 4">
    <name type="scientific">Vibrio albus</name>
    <dbReference type="NCBI Taxonomy" id="2200953"/>
    <lineage>
        <taxon>Bacteria</taxon>
        <taxon>Pseudomonadati</taxon>
        <taxon>Pseudomonadota</taxon>
        <taxon>Gammaproteobacteria</taxon>
        <taxon>Vibrionales</taxon>
        <taxon>Vibrionaceae</taxon>
        <taxon>Vibrio</taxon>
    </lineage>
</organism>
<dbReference type="PROSITE" id="PS50164">
    <property type="entry name" value="GIY_YIG"/>
    <property type="match status" value="1"/>
</dbReference>
<dbReference type="Gene3D" id="3.40.1440.10">
    <property type="entry name" value="GIY-YIG endonuclease"/>
    <property type="match status" value="1"/>
</dbReference>
<dbReference type="AlphaFoldDB" id="A0A2U3B671"/>
<evidence type="ECO:0000256" key="1">
    <source>
        <dbReference type="ARBA" id="ARBA00007435"/>
    </source>
</evidence>
<dbReference type="CDD" id="cd10456">
    <property type="entry name" value="GIY-YIG_UPF0213"/>
    <property type="match status" value="1"/>
</dbReference>
<dbReference type="InterPro" id="IPR000305">
    <property type="entry name" value="GIY-YIG_endonuc"/>
</dbReference>
<dbReference type="RefSeq" id="WP_109320811.1">
    <property type="nucleotide sequence ID" value="NZ_QFWT01000010.1"/>
</dbReference>
<feature type="domain" description="GIY-YIG" evidence="2">
    <location>
        <begin position="17"/>
        <end position="92"/>
    </location>
</feature>
<sequence length="104" mass="11796">MTKHALEAEVERAISSSEWRVYLLRTRTGALYCGISNNVQKRLEAHRAGKGAKALRGKGPLQLVWTQRVEDKSMALKLEAAIKKLTKQKKEQIVLCNKNIHIDE</sequence>
<dbReference type="EMBL" id="QFWT01000010">
    <property type="protein sequence ID" value="PWI32290.1"/>
    <property type="molecule type" value="Genomic_DNA"/>
</dbReference>
<dbReference type="InterPro" id="IPR050190">
    <property type="entry name" value="UPF0213_domain"/>
</dbReference>
<dbReference type="PANTHER" id="PTHR34477:SF1">
    <property type="entry name" value="UPF0213 PROTEIN YHBQ"/>
    <property type="match status" value="1"/>
</dbReference>
<comment type="caution">
    <text evidence="3">The sequence shown here is derived from an EMBL/GenBank/DDBJ whole genome shotgun (WGS) entry which is preliminary data.</text>
</comment>
<keyword evidence="4" id="KW-1185">Reference proteome</keyword>
<name>A0A2U3B671_9VIBR</name>
<protein>
    <recommendedName>
        <fullName evidence="2">GIY-YIG domain-containing protein</fullName>
    </recommendedName>
</protein>
<accession>A0A2U3B671</accession>